<proteinExistence type="predicted"/>
<gene>
    <name evidence="2" type="ORF">FNZ56_08890</name>
</gene>
<accession>A0A516V623</accession>
<dbReference type="AlphaFoldDB" id="A0A516V623"/>
<evidence type="ECO:0000256" key="1">
    <source>
        <dbReference type="PROSITE-ProRule" id="PRU00339"/>
    </source>
</evidence>
<dbReference type="PROSITE" id="PS50005">
    <property type="entry name" value="TPR"/>
    <property type="match status" value="1"/>
</dbReference>
<organism evidence="2 3">
    <name type="scientific">Pseudoluteimonas lycopersici</name>
    <dbReference type="NCBI Taxonomy" id="1324796"/>
    <lineage>
        <taxon>Bacteria</taxon>
        <taxon>Pseudomonadati</taxon>
        <taxon>Pseudomonadota</taxon>
        <taxon>Gammaproteobacteria</taxon>
        <taxon>Lysobacterales</taxon>
        <taxon>Lysobacteraceae</taxon>
        <taxon>Pseudoluteimonas</taxon>
    </lineage>
</organism>
<dbReference type="Pfam" id="PF13428">
    <property type="entry name" value="TPR_14"/>
    <property type="match status" value="1"/>
</dbReference>
<evidence type="ECO:0000313" key="2">
    <source>
        <dbReference type="EMBL" id="QDQ73984.1"/>
    </source>
</evidence>
<evidence type="ECO:0000313" key="3">
    <source>
        <dbReference type="Proteomes" id="UP000315891"/>
    </source>
</evidence>
<dbReference type="SUPFAM" id="SSF48452">
    <property type="entry name" value="TPR-like"/>
    <property type="match status" value="1"/>
</dbReference>
<dbReference type="PANTHER" id="PTHR12558">
    <property type="entry name" value="CELL DIVISION CYCLE 16,23,27"/>
    <property type="match status" value="1"/>
</dbReference>
<dbReference type="InterPro" id="IPR011990">
    <property type="entry name" value="TPR-like_helical_dom_sf"/>
</dbReference>
<dbReference type="OrthoDB" id="5965059at2"/>
<dbReference type="Pfam" id="PF14559">
    <property type="entry name" value="TPR_19"/>
    <property type="match status" value="2"/>
</dbReference>
<dbReference type="Proteomes" id="UP000315891">
    <property type="component" value="Chromosome"/>
</dbReference>
<dbReference type="SMART" id="SM00028">
    <property type="entry name" value="TPR"/>
    <property type="match status" value="5"/>
</dbReference>
<dbReference type="InterPro" id="IPR019734">
    <property type="entry name" value="TPR_rpt"/>
</dbReference>
<keyword evidence="3" id="KW-1185">Reference proteome</keyword>
<dbReference type="RefSeq" id="WP_143879495.1">
    <property type="nucleotide sequence ID" value="NZ_BAABLZ010000001.1"/>
</dbReference>
<protein>
    <submittedName>
        <fullName evidence="2">Tetratricopeptide repeat protein</fullName>
    </submittedName>
</protein>
<dbReference type="Gene3D" id="1.25.40.10">
    <property type="entry name" value="Tetratricopeptide repeat domain"/>
    <property type="match status" value="3"/>
</dbReference>
<dbReference type="PANTHER" id="PTHR12558:SF13">
    <property type="entry name" value="CELL DIVISION CYCLE PROTEIN 27 HOMOLOG"/>
    <property type="match status" value="1"/>
</dbReference>
<reference evidence="2 3" key="1">
    <citation type="submission" date="2019-07" db="EMBL/GenBank/DDBJ databases">
        <title>Lysobacter weifangensis sp. nov., isolated from bensulfuron-methyl contaminated farmland soil.</title>
        <authorList>
            <person name="Zhao H."/>
        </authorList>
    </citation>
    <scope>NUCLEOTIDE SEQUENCE [LARGE SCALE GENOMIC DNA]</scope>
    <source>
        <strain evidence="2 3">CC-Bw-6</strain>
    </source>
</reference>
<feature type="repeat" description="TPR" evidence="1">
    <location>
        <begin position="168"/>
        <end position="201"/>
    </location>
</feature>
<dbReference type="EMBL" id="CP041742">
    <property type="protein sequence ID" value="QDQ73984.1"/>
    <property type="molecule type" value="Genomic_DNA"/>
</dbReference>
<keyword evidence="1" id="KW-0802">TPR repeat</keyword>
<sequence>MHEQILDLLRSGETDAALQQARVAASATPDDAGAQRMLALALQQAGDDAAARAAIERAIELAPDDPEAHFDLAALLFAERRQDAAQAALGRSIALDPNQFDAYLIQAQLALGRGDLDEAERQRKLAARVDDEHPHLAAIDGMLALRRGDGERAQVILATALQRTPDDPQLLYALGFAYLQLGHLAFAEQAFRKVIERVPAAVNLHALVADLLRQQGRPADAAEAMAPLLADPAKATPGLARLAGELELEANRPQAAIAHLRQALAGKPDDPRVLRAALEAWRRLGDADDARATLDAALATTRESRDLWQARLALEAPGSAGAGEVIERWLSAMPVSVEAHELRMADRILRNDVAGANETAAKILELEPGRYSAELRLFQDLLERDPAAAVARCESLLPQAQDTQSRARIEAWLALAHDRAGQPVQAVSLWQSLHAAQSGQRIAPWTASAARENWPEPGTIDAQSPRTTLLWGAPGSGVERVAGLLAGMLPALRSDRFGPRPPKDPFQRFAAIGELQDGTLAPEQLVSRWREALGERGLPDGQIIDWLPYWDNLLLLALRPHLPSTQLLVVLRDPRDMLLDWLAFGAPLPLALTSATEAARWMSSVLAQVADLHDADLHPHHLLRVDESLDDGIALARQLGEALPANLPIPPKEIGPARFPTGHWRDYRDALADAFALLAPVAVRLGYPAD</sequence>
<name>A0A516V623_9GAMM</name>